<dbReference type="AlphaFoldDB" id="A0A7G9YNQ5"/>
<reference evidence="2" key="1">
    <citation type="submission" date="2020-06" db="EMBL/GenBank/DDBJ databases">
        <title>Unique genomic features of the anaerobic methanotrophic archaea.</title>
        <authorList>
            <person name="Chadwick G.L."/>
            <person name="Skennerton C.T."/>
            <person name="Laso-Perez R."/>
            <person name="Leu A.O."/>
            <person name="Speth D.R."/>
            <person name="Yu H."/>
            <person name="Morgan-Lang C."/>
            <person name="Hatzenpichler R."/>
            <person name="Goudeau D."/>
            <person name="Malmstrom R."/>
            <person name="Brazelton W.J."/>
            <person name="Woyke T."/>
            <person name="Hallam S.J."/>
            <person name="Tyson G.W."/>
            <person name="Wegener G."/>
            <person name="Boetius A."/>
            <person name="Orphan V."/>
        </authorList>
    </citation>
    <scope>NUCLEOTIDE SEQUENCE</scope>
</reference>
<proteinExistence type="predicted"/>
<evidence type="ECO:0000313" key="2">
    <source>
        <dbReference type="EMBL" id="QNO49639.1"/>
    </source>
</evidence>
<accession>A0A7G9YNQ5</accession>
<gene>
    <name evidence="2" type="ORF">CIDMNOHP_00002</name>
    <name evidence="1" type="ORF">CMAMJACB_00002</name>
</gene>
<protein>
    <submittedName>
        <fullName evidence="2">Uncharacterized protein</fullName>
    </submittedName>
</protein>
<organism evidence="2">
    <name type="scientific">Candidatus Methanogaster sp. ANME-2c ERB4</name>
    <dbReference type="NCBI Taxonomy" id="2759911"/>
    <lineage>
        <taxon>Archaea</taxon>
        <taxon>Methanobacteriati</taxon>
        <taxon>Methanobacteriota</taxon>
        <taxon>Stenosarchaea group</taxon>
        <taxon>Methanomicrobia</taxon>
        <taxon>Methanosarcinales</taxon>
        <taxon>ANME-2 cluster</taxon>
        <taxon>Candidatus Methanogasteraceae</taxon>
        <taxon>Candidatus Methanogaster</taxon>
    </lineage>
</organism>
<dbReference type="EMBL" id="MT631041">
    <property type="protein sequence ID" value="QNO44923.1"/>
    <property type="molecule type" value="Genomic_DNA"/>
</dbReference>
<sequence length="77" mass="8085">MPSPIRIGKADSETIVSGIPRNPIAPNVQTIPMMTIGSGSSRHRACLNAMNSTTTISSDAIIRSGPILDFISSCIDT</sequence>
<evidence type="ECO:0000313" key="1">
    <source>
        <dbReference type="EMBL" id="QNO44923.1"/>
    </source>
</evidence>
<dbReference type="EMBL" id="MT631385">
    <property type="protein sequence ID" value="QNO49639.1"/>
    <property type="molecule type" value="Genomic_DNA"/>
</dbReference>
<name>A0A7G9YNQ5_9EURY</name>